<evidence type="ECO:0000256" key="1">
    <source>
        <dbReference type="ARBA" id="ARBA00004123"/>
    </source>
</evidence>
<accession>A0A1X2G6P7</accession>
<organism evidence="6 7">
    <name type="scientific">Hesseltinella vesiculosa</name>
    <dbReference type="NCBI Taxonomy" id="101127"/>
    <lineage>
        <taxon>Eukaryota</taxon>
        <taxon>Fungi</taxon>
        <taxon>Fungi incertae sedis</taxon>
        <taxon>Mucoromycota</taxon>
        <taxon>Mucoromycotina</taxon>
        <taxon>Mucoromycetes</taxon>
        <taxon>Mucorales</taxon>
        <taxon>Cunninghamellaceae</taxon>
        <taxon>Hesseltinella</taxon>
    </lineage>
</organism>
<dbReference type="Pfam" id="PF11754">
    <property type="entry name" value="Velvet"/>
    <property type="match status" value="1"/>
</dbReference>
<feature type="non-terminal residue" evidence="6">
    <location>
        <position position="1"/>
    </location>
</feature>
<dbReference type="EMBL" id="MCGT01000041">
    <property type="protein sequence ID" value="ORX45658.1"/>
    <property type="molecule type" value="Genomic_DNA"/>
</dbReference>
<dbReference type="PROSITE" id="PS51821">
    <property type="entry name" value="VELVET"/>
    <property type="match status" value="1"/>
</dbReference>
<keyword evidence="2" id="KW-0805">Transcription regulation</keyword>
<feature type="domain" description="Velvet" evidence="5">
    <location>
        <begin position="1"/>
        <end position="113"/>
    </location>
</feature>
<dbReference type="PANTHER" id="PTHR33572:SF18">
    <property type="entry name" value="SPORE DEVELOPMENT REGULATOR VOSA"/>
    <property type="match status" value="1"/>
</dbReference>
<reference evidence="6 7" key="1">
    <citation type="submission" date="2016-07" db="EMBL/GenBank/DDBJ databases">
        <title>Pervasive Adenine N6-methylation of Active Genes in Fungi.</title>
        <authorList>
            <consortium name="DOE Joint Genome Institute"/>
            <person name="Mondo S.J."/>
            <person name="Dannebaum R.O."/>
            <person name="Kuo R.C."/>
            <person name="Labutti K."/>
            <person name="Haridas S."/>
            <person name="Kuo A."/>
            <person name="Salamov A."/>
            <person name="Ahrendt S.R."/>
            <person name="Lipzen A."/>
            <person name="Sullivan W."/>
            <person name="Andreopoulos W.B."/>
            <person name="Clum A."/>
            <person name="Lindquist E."/>
            <person name="Daum C."/>
            <person name="Ramamoorthy G.K."/>
            <person name="Gryganskyi A."/>
            <person name="Culley D."/>
            <person name="Magnuson J.K."/>
            <person name="James T.Y."/>
            <person name="O'Malley M.A."/>
            <person name="Stajich J.E."/>
            <person name="Spatafora J.W."/>
            <person name="Visel A."/>
            <person name="Grigoriev I.V."/>
        </authorList>
    </citation>
    <scope>NUCLEOTIDE SEQUENCE [LARGE SCALE GENOMIC DNA]</scope>
    <source>
        <strain evidence="6 7">NRRL 3301</strain>
    </source>
</reference>
<protein>
    <recommendedName>
        <fullName evidence="5">Velvet domain-containing protein</fullName>
    </recommendedName>
</protein>
<dbReference type="AlphaFoldDB" id="A0A1X2G6P7"/>
<gene>
    <name evidence="6" type="ORF">DM01DRAFT_336731</name>
</gene>
<evidence type="ECO:0000256" key="4">
    <source>
        <dbReference type="ARBA" id="ARBA00023242"/>
    </source>
</evidence>
<dbReference type="Gene3D" id="2.60.40.3960">
    <property type="entry name" value="Velvet domain"/>
    <property type="match status" value="1"/>
</dbReference>
<evidence type="ECO:0000256" key="3">
    <source>
        <dbReference type="ARBA" id="ARBA00023163"/>
    </source>
</evidence>
<sequence length="120" mass="13662">VCVNLVQANTNDDLFRVNQALLSGQTVSSMYKLKDITDEDGGFFCFGDLSIRVEGEYRLKFTLFEIVSAGVVHLICVYSDVFKVYNMKSMPPLLDATFLSRSFSDQGVRIRIRKEHRVQV</sequence>
<comment type="subcellular location">
    <subcellularLocation>
        <location evidence="1">Nucleus</location>
    </subcellularLocation>
</comment>
<dbReference type="STRING" id="101127.A0A1X2G6P7"/>
<keyword evidence="4" id="KW-0539">Nucleus</keyword>
<keyword evidence="3" id="KW-0804">Transcription</keyword>
<dbReference type="OrthoDB" id="5599552at2759"/>
<dbReference type="Proteomes" id="UP000242146">
    <property type="component" value="Unassembled WGS sequence"/>
</dbReference>
<proteinExistence type="predicted"/>
<comment type="caution">
    <text evidence="6">The sequence shown here is derived from an EMBL/GenBank/DDBJ whole genome shotgun (WGS) entry which is preliminary data.</text>
</comment>
<keyword evidence="7" id="KW-1185">Reference proteome</keyword>
<dbReference type="InterPro" id="IPR037525">
    <property type="entry name" value="Velvet_dom"/>
</dbReference>
<evidence type="ECO:0000313" key="6">
    <source>
        <dbReference type="EMBL" id="ORX45658.1"/>
    </source>
</evidence>
<dbReference type="InterPro" id="IPR038491">
    <property type="entry name" value="Velvet_dom_sf"/>
</dbReference>
<dbReference type="GO" id="GO:0005634">
    <property type="term" value="C:nucleus"/>
    <property type="evidence" value="ECO:0007669"/>
    <property type="project" value="UniProtKB-SubCell"/>
</dbReference>
<name>A0A1X2G6P7_9FUNG</name>
<dbReference type="InterPro" id="IPR021740">
    <property type="entry name" value="Velvet"/>
</dbReference>
<evidence type="ECO:0000256" key="2">
    <source>
        <dbReference type="ARBA" id="ARBA00023015"/>
    </source>
</evidence>
<evidence type="ECO:0000313" key="7">
    <source>
        <dbReference type="Proteomes" id="UP000242146"/>
    </source>
</evidence>
<evidence type="ECO:0000259" key="5">
    <source>
        <dbReference type="PROSITE" id="PS51821"/>
    </source>
</evidence>
<dbReference type="PANTHER" id="PTHR33572">
    <property type="entry name" value="SPORE DEVELOPMENT REGULATOR VOSA"/>
    <property type="match status" value="1"/>
</dbReference>